<proteinExistence type="predicted"/>
<name>A0A231GUC0_9NOCA</name>
<dbReference type="AlphaFoldDB" id="A0A231GUC0"/>
<dbReference type="InterPro" id="IPR037473">
    <property type="entry name" value="Lcp-like"/>
</dbReference>
<dbReference type="Proteomes" id="UP000215506">
    <property type="component" value="Unassembled WGS sequence"/>
</dbReference>
<comment type="caution">
    <text evidence="2">The sequence shown here is derived from an EMBL/GenBank/DDBJ whole genome shotgun (WGS) entry which is preliminary data.</text>
</comment>
<organism evidence="2 3">
    <name type="scientific">Nocardia cerradoensis</name>
    <dbReference type="NCBI Taxonomy" id="85688"/>
    <lineage>
        <taxon>Bacteria</taxon>
        <taxon>Bacillati</taxon>
        <taxon>Actinomycetota</taxon>
        <taxon>Actinomycetes</taxon>
        <taxon>Mycobacteriales</taxon>
        <taxon>Nocardiaceae</taxon>
        <taxon>Nocardia</taxon>
    </lineage>
</organism>
<sequence length="443" mass="49133">MTLHYPDLATRVRDQRERQPDLYGAIDFDRAPYRFTDDAAVESALPQWVAEREPILADARIVELIRTATMLGDAVADPYAALVPRYGVPGLIGMLRQACRSGIDSVADAPEELRDFIASMEATPPWVDMELVEKGAARARVSAAFLSPFLTRGAFLATFLNTYSALPMALTGALSGRRAERRVNETASFFAVTTLPGALRRDGEGFEAAAMVRLMHSMVRYNALVRSEQWDPDVYGVPVPQVDQMPAGLINMYLLAMAASRRGRTEFTPGERALLEFSRYRCFLLGLPEELLPTTVEGIIEVFHARAALLRDGFDDATCGALVRSTMEAYLRPGRSWFDRAADSVERSWSRAFFLGFCGGNRKKAAAMSAPFGIGDAVRVALTAPFTLGRFLVLNIVGRRPAFRKRLDAYTIRVLKRRLVTYGNPEYTTDSRNYPSAQSTGHH</sequence>
<protein>
    <submittedName>
        <fullName evidence="2">Latex clearing protein</fullName>
    </submittedName>
</protein>
<evidence type="ECO:0000259" key="1">
    <source>
        <dbReference type="Pfam" id="PF09995"/>
    </source>
</evidence>
<feature type="domain" description="ER-bound oxygenase mpaB/mpaB'/Rubber oxygenase catalytic" evidence="1">
    <location>
        <begin position="153"/>
        <end position="313"/>
    </location>
</feature>
<dbReference type="Pfam" id="PF09995">
    <property type="entry name" value="MPAB_Lcp_cat"/>
    <property type="match status" value="1"/>
</dbReference>
<dbReference type="EMBL" id="NGAF01000038">
    <property type="protein sequence ID" value="OXR40182.1"/>
    <property type="molecule type" value="Genomic_DNA"/>
</dbReference>
<dbReference type="PANTHER" id="PTHR37539">
    <property type="entry name" value="SECRETED PROTEIN-RELATED"/>
    <property type="match status" value="1"/>
</dbReference>
<accession>A0A231GUC0</accession>
<evidence type="ECO:0000313" key="2">
    <source>
        <dbReference type="EMBL" id="OXR40182.1"/>
    </source>
</evidence>
<gene>
    <name evidence="2" type="primary">lcp_3</name>
    <name evidence="2" type="ORF">B7C42_07764</name>
</gene>
<dbReference type="InterPro" id="IPR018713">
    <property type="entry name" value="MPAB/Lcp_cat_dom"/>
</dbReference>
<evidence type="ECO:0000313" key="3">
    <source>
        <dbReference type="Proteomes" id="UP000215506"/>
    </source>
</evidence>
<reference evidence="2 3" key="1">
    <citation type="submission" date="2017-07" db="EMBL/GenBank/DDBJ databases">
        <title>First draft Genome Sequence of Nocardia cerradoensis isolated from human infection.</title>
        <authorList>
            <person name="Carrasco G."/>
        </authorList>
    </citation>
    <scope>NUCLEOTIDE SEQUENCE [LARGE SCALE GENOMIC DNA]</scope>
    <source>
        <strain evidence="2 3">CNM20130759</strain>
    </source>
</reference>
<dbReference type="PANTHER" id="PTHR37539:SF1">
    <property type="entry name" value="ER-BOUND OXYGENASE MPAB_MPAB'_RUBBER OXYGENASE CATALYTIC DOMAIN-CONTAINING PROTEIN"/>
    <property type="match status" value="1"/>
</dbReference>
<dbReference type="RefSeq" id="WP_094028304.1">
    <property type="nucleotide sequence ID" value="NZ_NGAF01000038.1"/>
</dbReference>
<keyword evidence="3" id="KW-1185">Reference proteome</keyword>